<dbReference type="InterPro" id="IPR018739">
    <property type="entry name" value="DUF2281"/>
</dbReference>
<dbReference type="EMBL" id="QLII01000001">
    <property type="protein sequence ID" value="RAI75552.1"/>
    <property type="molecule type" value="Genomic_DNA"/>
</dbReference>
<evidence type="ECO:0000313" key="3">
    <source>
        <dbReference type="Proteomes" id="UP000249016"/>
    </source>
</evidence>
<name>A0A327NK59_9BACT</name>
<feature type="domain" description="DUF2281" evidence="1">
    <location>
        <begin position="57"/>
        <end position="88"/>
    </location>
</feature>
<proteinExistence type="predicted"/>
<gene>
    <name evidence="2" type="ORF">HMF3257_17760</name>
</gene>
<dbReference type="Pfam" id="PF10047">
    <property type="entry name" value="DUF2281"/>
    <property type="match status" value="1"/>
</dbReference>
<accession>A0A327NK59</accession>
<organism evidence="2 3">
    <name type="scientific">Spirosoma telluris</name>
    <dbReference type="NCBI Taxonomy" id="2183553"/>
    <lineage>
        <taxon>Bacteria</taxon>
        <taxon>Pseudomonadati</taxon>
        <taxon>Bacteroidota</taxon>
        <taxon>Cytophagia</taxon>
        <taxon>Cytophagales</taxon>
        <taxon>Cytophagaceae</taxon>
        <taxon>Spirosoma</taxon>
    </lineage>
</organism>
<comment type="caution">
    <text evidence="2">The sequence shown here is derived from an EMBL/GenBank/DDBJ whole genome shotgun (WGS) entry which is preliminary data.</text>
</comment>
<keyword evidence="3" id="KW-1185">Reference proteome</keyword>
<sequence>MWIVCDFFVLLLKTHTTMLATVTGTYTNGQIILDEELPVKSENAKVIVTLVEDGVQSQEKPKRTPGLMKGSFWISDDFNDPIDDLKDYM</sequence>
<protein>
    <recommendedName>
        <fullName evidence="1">DUF2281 domain-containing protein</fullName>
    </recommendedName>
</protein>
<evidence type="ECO:0000313" key="2">
    <source>
        <dbReference type="EMBL" id="RAI75552.1"/>
    </source>
</evidence>
<evidence type="ECO:0000259" key="1">
    <source>
        <dbReference type="Pfam" id="PF10047"/>
    </source>
</evidence>
<dbReference type="OrthoDB" id="7064984at2"/>
<dbReference type="AlphaFoldDB" id="A0A327NK59"/>
<reference evidence="2 3" key="1">
    <citation type="submission" date="2018-06" db="EMBL/GenBank/DDBJ databases">
        <title>Spirosoma sp. HMF3257 Genome sequencing and assembly.</title>
        <authorList>
            <person name="Kang H."/>
            <person name="Cha I."/>
            <person name="Kim H."/>
            <person name="Kang J."/>
            <person name="Joh K."/>
        </authorList>
    </citation>
    <scope>NUCLEOTIDE SEQUENCE [LARGE SCALE GENOMIC DNA]</scope>
    <source>
        <strain evidence="2 3">HMF3257</strain>
    </source>
</reference>
<dbReference type="Proteomes" id="UP000249016">
    <property type="component" value="Unassembled WGS sequence"/>
</dbReference>